<organism evidence="2 3">
    <name type="scientific">Dreissena polymorpha</name>
    <name type="common">Zebra mussel</name>
    <name type="synonym">Mytilus polymorpha</name>
    <dbReference type="NCBI Taxonomy" id="45954"/>
    <lineage>
        <taxon>Eukaryota</taxon>
        <taxon>Metazoa</taxon>
        <taxon>Spiralia</taxon>
        <taxon>Lophotrochozoa</taxon>
        <taxon>Mollusca</taxon>
        <taxon>Bivalvia</taxon>
        <taxon>Autobranchia</taxon>
        <taxon>Heteroconchia</taxon>
        <taxon>Euheterodonta</taxon>
        <taxon>Imparidentia</taxon>
        <taxon>Neoheterodontei</taxon>
        <taxon>Myida</taxon>
        <taxon>Dreissenoidea</taxon>
        <taxon>Dreissenidae</taxon>
        <taxon>Dreissena</taxon>
    </lineage>
</organism>
<reference evidence="2" key="1">
    <citation type="journal article" date="2019" name="bioRxiv">
        <title>The Genome of the Zebra Mussel, Dreissena polymorpha: A Resource for Invasive Species Research.</title>
        <authorList>
            <person name="McCartney M.A."/>
            <person name="Auch B."/>
            <person name="Kono T."/>
            <person name="Mallez S."/>
            <person name="Zhang Y."/>
            <person name="Obille A."/>
            <person name="Becker A."/>
            <person name="Abrahante J.E."/>
            <person name="Garbe J."/>
            <person name="Badalamenti J.P."/>
            <person name="Herman A."/>
            <person name="Mangelson H."/>
            <person name="Liachko I."/>
            <person name="Sullivan S."/>
            <person name="Sone E.D."/>
            <person name="Koren S."/>
            <person name="Silverstein K.A.T."/>
            <person name="Beckman K.B."/>
            <person name="Gohl D.M."/>
        </authorList>
    </citation>
    <scope>NUCLEOTIDE SEQUENCE</scope>
    <source>
        <strain evidence="2">Duluth1</strain>
        <tissue evidence="2">Whole animal</tissue>
    </source>
</reference>
<dbReference type="Gene3D" id="3.30.70.1820">
    <property type="entry name" value="L1 transposable element, RRM domain"/>
    <property type="match status" value="1"/>
</dbReference>
<dbReference type="AlphaFoldDB" id="A0A9D4C6A7"/>
<feature type="compositionally biased region" description="Basic and acidic residues" evidence="1">
    <location>
        <begin position="1"/>
        <end position="17"/>
    </location>
</feature>
<dbReference type="EMBL" id="JAIWYP010000013">
    <property type="protein sequence ID" value="KAH3718242.1"/>
    <property type="molecule type" value="Genomic_DNA"/>
</dbReference>
<reference evidence="2" key="2">
    <citation type="submission" date="2020-11" db="EMBL/GenBank/DDBJ databases">
        <authorList>
            <person name="McCartney M.A."/>
            <person name="Auch B."/>
            <person name="Kono T."/>
            <person name="Mallez S."/>
            <person name="Becker A."/>
            <person name="Gohl D.M."/>
            <person name="Silverstein K.A.T."/>
            <person name="Koren S."/>
            <person name="Bechman K.B."/>
            <person name="Herman A."/>
            <person name="Abrahante J.E."/>
            <person name="Garbe J."/>
        </authorList>
    </citation>
    <scope>NUCLEOTIDE SEQUENCE</scope>
    <source>
        <strain evidence="2">Duluth1</strain>
        <tissue evidence="2">Whole animal</tissue>
    </source>
</reference>
<evidence type="ECO:0000313" key="2">
    <source>
        <dbReference type="EMBL" id="KAH3718242.1"/>
    </source>
</evidence>
<sequence>MKISKEVVDSMQLERVHRSPGHPTPGKTRSIVAKFSFFKESEAARRQWKQLKGTKLTFSNSPHRKW</sequence>
<accession>A0A9D4C6A7</accession>
<evidence type="ECO:0000313" key="3">
    <source>
        <dbReference type="Proteomes" id="UP000828390"/>
    </source>
</evidence>
<proteinExistence type="predicted"/>
<gene>
    <name evidence="2" type="ORF">DPMN_061042</name>
</gene>
<dbReference type="Proteomes" id="UP000828390">
    <property type="component" value="Unassembled WGS sequence"/>
</dbReference>
<feature type="region of interest" description="Disordered" evidence="1">
    <location>
        <begin position="1"/>
        <end position="28"/>
    </location>
</feature>
<keyword evidence="3" id="KW-1185">Reference proteome</keyword>
<comment type="caution">
    <text evidence="2">The sequence shown here is derived from an EMBL/GenBank/DDBJ whole genome shotgun (WGS) entry which is preliminary data.</text>
</comment>
<evidence type="ECO:0000256" key="1">
    <source>
        <dbReference type="SAM" id="MobiDB-lite"/>
    </source>
</evidence>
<protein>
    <submittedName>
        <fullName evidence="2">Uncharacterized protein</fullName>
    </submittedName>
</protein>
<name>A0A9D4C6A7_DREPO</name>